<sequence length="784" mass="83934">MPPPLRVLEDSDDDGDGVSLEPEIPATKSQPSGRQEDLANTDTTFVEEQISYHGLDGTNDQKSTTSTERLRKEIRSAERHLVRDSGDTKSSDSPAGKASKRRHTEAHGPGFGGAMTPERGVKRTKTLKTYGSKNRSALALPDDDGDFSRLRGDEHLSGGALVNGTIGRGFIEHEPNQMFNESGSTAVYGTASQERMLEAARGRGDGNDLGMSLPAADPDKSSSFPWSPSAQTQGRAQVVGDAECGTGGATGNVHVADDGGAPGDADGAYNADNTSHIDDNHVDAASKVSSPRAAVCQFGPQLEIAEFALPQEPSRPMTDLNHAPQTPRLRSSPRVEIPIPTTISAQKPTKGRERKLPDAPAEPLNSDEVAIGLPKECYVPRPSRRRTQALEVPIDYSVRPEKAAKIKRNKTTANVEPTPSQQSRLSTIPATDTSTNVTKQSEGVATLEAPRQVSKNNGDTAEDVDVAPETGQAWCMISKWLKSPEEQQDAPKAVQSLHARMEDDQHLQPPRCEPAISPPAENVGVEASNTVPAQAGDDIVIKPARRQNEASVTAAPKQDDEMFIKPAPKQKTKASKAKAKRRATTIFEDHVDFNGSQRTPSLSQRQAARQASLANDSDEDVIKPIKPRHKKVIDDDQDELALDCVEQQDAATAGPSKRGRGRPPKSPIAAKPESATGLHEMRQEAAGRGVAIDQESAAPKQPSRGELSTATPSKLETSALQAPTPSSEQAASDPAKPSTPTLKPAAAKSTHSPIKSSSKVTYRVGLSKKHRIPSLLRTMRPAKR</sequence>
<feature type="compositionally biased region" description="Polar residues" evidence="1">
    <location>
        <begin position="706"/>
        <end position="730"/>
    </location>
</feature>
<feature type="region of interest" description="Disordered" evidence="1">
    <location>
        <begin position="343"/>
        <end position="365"/>
    </location>
</feature>
<name>A0A6G1L4R6_9PEZI</name>
<feature type="region of interest" description="Disordered" evidence="1">
    <location>
        <begin position="500"/>
        <end position="523"/>
    </location>
</feature>
<dbReference type="OrthoDB" id="5404794at2759"/>
<feature type="region of interest" description="Disordered" evidence="1">
    <location>
        <begin position="315"/>
        <end position="334"/>
    </location>
</feature>
<feature type="compositionally biased region" description="Basic and acidic residues" evidence="1">
    <location>
        <begin position="68"/>
        <end position="90"/>
    </location>
</feature>
<evidence type="ECO:0000256" key="1">
    <source>
        <dbReference type="SAM" id="MobiDB-lite"/>
    </source>
</evidence>
<feature type="region of interest" description="Disordered" evidence="1">
    <location>
        <begin position="544"/>
        <end position="766"/>
    </location>
</feature>
<gene>
    <name evidence="2" type="ORF">EJ03DRAFT_329036</name>
</gene>
<feature type="compositionally biased region" description="Polar residues" evidence="1">
    <location>
        <begin position="58"/>
        <end position="67"/>
    </location>
</feature>
<feature type="compositionally biased region" description="Polar residues" evidence="1">
    <location>
        <begin position="749"/>
        <end position="760"/>
    </location>
</feature>
<feature type="compositionally biased region" description="Polar residues" evidence="1">
    <location>
        <begin position="411"/>
        <end position="428"/>
    </location>
</feature>
<feature type="compositionally biased region" description="Polar residues" evidence="1">
    <location>
        <begin position="27"/>
        <end position="46"/>
    </location>
</feature>
<feature type="region of interest" description="Disordered" evidence="1">
    <location>
        <begin position="404"/>
        <end position="428"/>
    </location>
</feature>
<accession>A0A6G1L4R6</accession>
<keyword evidence="3" id="KW-1185">Reference proteome</keyword>
<protein>
    <submittedName>
        <fullName evidence="2">Uncharacterized protein</fullName>
    </submittedName>
</protein>
<feature type="region of interest" description="Disordered" evidence="1">
    <location>
        <begin position="1"/>
        <end position="146"/>
    </location>
</feature>
<feature type="compositionally biased region" description="Basic residues" evidence="1">
    <location>
        <begin position="568"/>
        <end position="583"/>
    </location>
</feature>
<organism evidence="2 3">
    <name type="scientific">Teratosphaeria nubilosa</name>
    <dbReference type="NCBI Taxonomy" id="161662"/>
    <lineage>
        <taxon>Eukaryota</taxon>
        <taxon>Fungi</taxon>
        <taxon>Dikarya</taxon>
        <taxon>Ascomycota</taxon>
        <taxon>Pezizomycotina</taxon>
        <taxon>Dothideomycetes</taxon>
        <taxon>Dothideomycetidae</taxon>
        <taxon>Mycosphaerellales</taxon>
        <taxon>Teratosphaeriaceae</taxon>
        <taxon>Teratosphaeria</taxon>
    </lineage>
</organism>
<reference evidence="2" key="1">
    <citation type="journal article" date="2020" name="Stud. Mycol.">
        <title>101 Dothideomycetes genomes: a test case for predicting lifestyles and emergence of pathogens.</title>
        <authorList>
            <person name="Haridas S."/>
            <person name="Albert R."/>
            <person name="Binder M."/>
            <person name="Bloem J."/>
            <person name="Labutti K."/>
            <person name="Salamov A."/>
            <person name="Andreopoulos B."/>
            <person name="Baker S."/>
            <person name="Barry K."/>
            <person name="Bills G."/>
            <person name="Bluhm B."/>
            <person name="Cannon C."/>
            <person name="Castanera R."/>
            <person name="Culley D."/>
            <person name="Daum C."/>
            <person name="Ezra D."/>
            <person name="Gonzalez J."/>
            <person name="Henrissat B."/>
            <person name="Kuo A."/>
            <person name="Liang C."/>
            <person name="Lipzen A."/>
            <person name="Lutzoni F."/>
            <person name="Magnuson J."/>
            <person name="Mondo S."/>
            <person name="Nolan M."/>
            <person name="Ohm R."/>
            <person name="Pangilinan J."/>
            <person name="Park H.-J."/>
            <person name="Ramirez L."/>
            <person name="Alfaro M."/>
            <person name="Sun H."/>
            <person name="Tritt A."/>
            <person name="Yoshinaga Y."/>
            <person name="Zwiers L.-H."/>
            <person name="Turgeon B."/>
            <person name="Goodwin S."/>
            <person name="Spatafora J."/>
            <person name="Crous P."/>
            <person name="Grigoriev I."/>
        </authorList>
    </citation>
    <scope>NUCLEOTIDE SEQUENCE</scope>
    <source>
        <strain evidence="2">CBS 116005</strain>
    </source>
</reference>
<dbReference type="EMBL" id="ML995854">
    <property type="protein sequence ID" value="KAF2767559.1"/>
    <property type="molecule type" value="Genomic_DNA"/>
</dbReference>
<dbReference type="AlphaFoldDB" id="A0A6G1L4R6"/>
<feature type="compositionally biased region" description="Low complexity" evidence="1">
    <location>
        <begin position="601"/>
        <end position="614"/>
    </location>
</feature>
<proteinExistence type="predicted"/>
<evidence type="ECO:0000313" key="2">
    <source>
        <dbReference type="EMBL" id="KAF2767559.1"/>
    </source>
</evidence>
<dbReference type="Proteomes" id="UP000799436">
    <property type="component" value="Unassembled WGS sequence"/>
</dbReference>
<evidence type="ECO:0000313" key="3">
    <source>
        <dbReference type="Proteomes" id="UP000799436"/>
    </source>
</evidence>